<dbReference type="PROSITE" id="PS50835">
    <property type="entry name" value="IG_LIKE"/>
    <property type="match status" value="1"/>
</dbReference>
<evidence type="ECO:0000313" key="7">
    <source>
        <dbReference type="Proteomes" id="UP000663940"/>
    </source>
</evidence>
<dbReference type="InterPro" id="IPR008964">
    <property type="entry name" value="Invasin/intimin_cell_adhesion"/>
</dbReference>
<dbReference type="RefSeq" id="WP_112653547.1">
    <property type="nucleotide sequence ID" value="NZ_CP043451.1"/>
</dbReference>
<dbReference type="NCBIfam" id="TIGR04131">
    <property type="entry name" value="Bac_Flav_CTERM"/>
    <property type="match status" value="1"/>
</dbReference>
<evidence type="ECO:0000313" key="4">
    <source>
        <dbReference type="EMBL" id="QEM07412.1"/>
    </source>
</evidence>
<dbReference type="Pfam" id="PF13517">
    <property type="entry name" value="FG-GAP_3"/>
    <property type="match status" value="2"/>
</dbReference>
<dbReference type="AlphaFoldDB" id="A0AAE6JMM3"/>
<dbReference type="Pfam" id="PF13585">
    <property type="entry name" value="CHU_C"/>
    <property type="match status" value="1"/>
</dbReference>
<sequence>MILQRIGAFLLSFLLLISVNANGQAPAINAFSPSSGPVGTIVNLDGANFNANASGNTVYFGPVKANIISASNTHLTVSAPKGATCQPITVTNNRLTCYSKQPFIITFNSTPFTASSLNGKIDFQSGNYPYGLAIKDLDGDGKADIVCVNSGGNNVSFLKNNSQLGVPVFTLATQKAVNNYSNGLAVDDLDGDGKPDAVVANFGNNTISIFKNTSANNQINFDNAVTFNTGQSPYAIAIADFNGDGKPDLAVTNEYSYPSYISIYTNSTPPNGPISFLAERDFPSLTNSRGISATDVNLDGKADLIVASQDGFVSVFKNTSAGSTINFDAKIDYSVPSSGGGAESVVVLDFDGDLKPDIAVADNNLPGSVSVWKNNSSAGSVSFVSRQDFSTGQNPFSICAGDINGDGKPDLAVTNQVDNSISVLINSSSSGSINFNNKLDFATGNYPRSAVMGDIDGNGRPDLIVGNNAGSTVSILSANSQKLPSIITFPPPETMNIDNDNILHPGATSTNTETPIIYTSSNPAVAYVDANGLIHVIAPGVTVITASQNRNDNYDPATPVPETFTIKENLLLAFPPFANKTTCTADFNANVSRSNATIPVMYTTSNPAVATINAQGLIHITGPGSTIITANQSGDDLHNAATVSQQLTVILPVSPAVTIVVDNSPVCEGTSINFTATPTHTSGGTINYQWQINGVNTGTNSPVLTITSATATDVFACTITEVGSCTLSASSNNITNIIFLPYKTPSVVITSSVQTPVCSGTSISFAAVPTPAGGNVIYQWKVNGIPAGNGLPTFTTKTLSNNDKVSCDIINTSSPCLVNAYATSNVISADIIGNSGPSLTVSISASENNIYEGALVSFVATSSNASMVSNYQWQVNDINAPNGNSYIFNTNQLKNNDEITCIITSTDACSIPVTSSPIKITVQLLNVTIPNTFSPNGDGINDFWSIPALSNYPNCSVRIFTRYGQAVYDTKGYGKPWDGTYKGKLLPVSTYYYIVKLDNKIQPFSGYVTIIR</sequence>
<gene>
    <name evidence="4" type="ORF">DIU31_029365</name>
    <name evidence="5" type="ORF">J3L21_31640</name>
</gene>
<keyword evidence="7" id="KW-1185">Reference proteome</keyword>
<evidence type="ECO:0000256" key="2">
    <source>
        <dbReference type="SAM" id="SignalP"/>
    </source>
</evidence>
<keyword evidence="1 2" id="KW-0732">Signal</keyword>
<dbReference type="InterPro" id="IPR028994">
    <property type="entry name" value="Integrin_alpha_N"/>
</dbReference>
<feature type="domain" description="Ig-like" evidence="3">
    <location>
        <begin position="655"/>
        <end position="735"/>
    </location>
</feature>
<dbReference type="SUPFAM" id="SSF81296">
    <property type="entry name" value="E set domains"/>
    <property type="match status" value="1"/>
</dbReference>
<reference evidence="5 7" key="2">
    <citation type="submission" date="2021-03" db="EMBL/GenBank/DDBJ databases">
        <title>Mucilaginibacter strains isolated from gold and copper mining confer multi heavy-metal resistance.</title>
        <authorList>
            <person name="Li Y."/>
        </authorList>
    </citation>
    <scope>NUCLEOTIDE SEQUENCE [LARGE SCALE GENOMIC DNA]</scope>
    <source>
        <strain evidence="5 7">P2-4</strain>
    </source>
</reference>
<dbReference type="InterPro" id="IPR002909">
    <property type="entry name" value="IPT_dom"/>
</dbReference>
<dbReference type="InterPro" id="IPR026341">
    <property type="entry name" value="T9SS_type_B"/>
</dbReference>
<dbReference type="InterPro" id="IPR014756">
    <property type="entry name" value="Ig_E-set"/>
</dbReference>
<feature type="signal peptide" evidence="2">
    <location>
        <begin position="1"/>
        <end position="23"/>
    </location>
</feature>
<feature type="chain" id="PRO_5042130010" evidence="2">
    <location>
        <begin position="24"/>
        <end position="1012"/>
    </location>
</feature>
<dbReference type="EMBL" id="CP043451">
    <property type="protein sequence ID" value="QEM07412.1"/>
    <property type="molecule type" value="Genomic_DNA"/>
</dbReference>
<dbReference type="InterPro" id="IPR007110">
    <property type="entry name" value="Ig-like_dom"/>
</dbReference>
<dbReference type="EMBL" id="CP071880">
    <property type="protein sequence ID" value="QTE50031.1"/>
    <property type="molecule type" value="Genomic_DNA"/>
</dbReference>
<dbReference type="PANTHER" id="PTHR46580">
    <property type="entry name" value="SENSOR KINASE-RELATED"/>
    <property type="match status" value="1"/>
</dbReference>
<evidence type="ECO:0000259" key="3">
    <source>
        <dbReference type="PROSITE" id="PS50835"/>
    </source>
</evidence>
<accession>A0AAE6JMM3</accession>
<name>A0AAE6JMM3_9SPHI</name>
<proteinExistence type="predicted"/>
<dbReference type="InterPro" id="IPR013517">
    <property type="entry name" value="FG-GAP"/>
</dbReference>
<reference evidence="4 6" key="1">
    <citation type="submission" date="2019-08" db="EMBL/GenBank/DDBJ databases">
        <title>Comparative genome analysis confer to the adaptation heavy metal polluted environment.</title>
        <authorList>
            <person name="Li Y."/>
        </authorList>
    </citation>
    <scope>NUCLEOTIDE SEQUENCE [LARGE SCALE GENOMIC DNA]</scope>
    <source>
        <strain evidence="4 6">P2</strain>
    </source>
</reference>
<dbReference type="Gene3D" id="2.60.40.10">
    <property type="entry name" value="Immunoglobulins"/>
    <property type="match status" value="2"/>
</dbReference>
<evidence type="ECO:0000313" key="5">
    <source>
        <dbReference type="EMBL" id="QTE50031.1"/>
    </source>
</evidence>
<organism evidence="4 6">
    <name type="scientific">Mucilaginibacter rubeus</name>
    <dbReference type="NCBI Taxonomy" id="2027860"/>
    <lineage>
        <taxon>Bacteria</taxon>
        <taxon>Pseudomonadati</taxon>
        <taxon>Bacteroidota</taxon>
        <taxon>Sphingobacteriia</taxon>
        <taxon>Sphingobacteriales</taxon>
        <taxon>Sphingobacteriaceae</taxon>
        <taxon>Mucilaginibacter</taxon>
    </lineage>
</organism>
<dbReference type="SUPFAM" id="SSF49373">
    <property type="entry name" value="Invasin/intimin cell-adhesion fragments"/>
    <property type="match status" value="2"/>
</dbReference>
<evidence type="ECO:0000256" key="1">
    <source>
        <dbReference type="ARBA" id="ARBA00022729"/>
    </source>
</evidence>
<dbReference type="Gene3D" id="2.130.10.130">
    <property type="entry name" value="Integrin alpha, N-terminal"/>
    <property type="match status" value="2"/>
</dbReference>
<protein>
    <submittedName>
        <fullName evidence="4">T9SS type B sorting domain-containing protein</fullName>
    </submittedName>
    <submittedName>
        <fullName evidence="5">VCBS repeat-containing protein</fullName>
    </submittedName>
</protein>
<dbReference type="CDD" id="cd00102">
    <property type="entry name" value="IPT"/>
    <property type="match status" value="1"/>
</dbReference>
<dbReference type="Proteomes" id="UP000250557">
    <property type="component" value="Chromosome"/>
</dbReference>
<dbReference type="InterPro" id="IPR013783">
    <property type="entry name" value="Ig-like_fold"/>
</dbReference>
<dbReference type="Pfam" id="PF01833">
    <property type="entry name" value="TIG"/>
    <property type="match status" value="1"/>
</dbReference>
<dbReference type="Gene3D" id="2.60.40.1080">
    <property type="match status" value="2"/>
</dbReference>
<evidence type="ECO:0000313" key="6">
    <source>
        <dbReference type="Proteomes" id="UP000250557"/>
    </source>
</evidence>
<dbReference type="PANTHER" id="PTHR46580:SF4">
    <property type="entry name" value="ATP_GTP-BINDING PROTEIN"/>
    <property type="match status" value="1"/>
</dbReference>
<dbReference type="SUPFAM" id="SSF69318">
    <property type="entry name" value="Integrin alpha N-terminal domain"/>
    <property type="match status" value="2"/>
</dbReference>
<dbReference type="Proteomes" id="UP000663940">
    <property type="component" value="Chromosome"/>
</dbReference>